<comment type="caution">
    <text evidence="1">The sequence shown here is derived from an EMBL/GenBank/DDBJ whole genome shotgun (WGS) entry which is preliminary data.</text>
</comment>
<dbReference type="STRING" id="1618384.UW68_C0026G0004"/>
<name>A0A0G1JN11_9BACT</name>
<organism evidence="1 2">
    <name type="scientific">Candidatus Collierbacteria bacterium GW2011_GWB1_44_6</name>
    <dbReference type="NCBI Taxonomy" id="1618384"/>
    <lineage>
        <taxon>Bacteria</taxon>
        <taxon>Candidatus Collieribacteriota</taxon>
    </lineage>
</organism>
<dbReference type="EMBL" id="LCJG01000026">
    <property type="protein sequence ID" value="KKT72755.1"/>
    <property type="molecule type" value="Genomic_DNA"/>
</dbReference>
<accession>A0A0G1JN11</accession>
<gene>
    <name evidence="1" type="ORF">UW68_C0026G0004</name>
</gene>
<sequence>MTLQERIKFLLKKIGARIKGEAVIVANIKSFRLAEWVKNGSETLELVRLYAKTGKQSILDQLLATGAVLGHTEGHNLITTRGRSVLAERLAGGTTYTGEINYGALGTGVSPVPANASTQLVGEVYRKLASSQTFDNNICYVDFFYEATEVSGTFTEFSNVIDGTPTINSGRMWSYIATGGWTKSLTESLFVSCQYTIN</sequence>
<reference evidence="1 2" key="1">
    <citation type="journal article" date="2015" name="Nature">
        <title>rRNA introns, odd ribosomes, and small enigmatic genomes across a large radiation of phyla.</title>
        <authorList>
            <person name="Brown C.T."/>
            <person name="Hug L.A."/>
            <person name="Thomas B.C."/>
            <person name="Sharon I."/>
            <person name="Castelle C.J."/>
            <person name="Singh A."/>
            <person name="Wilkins M.J."/>
            <person name="Williams K.H."/>
            <person name="Banfield J.F."/>
        </authorList>
    </citation>
    <scope>NUCLEOTIDE SEQUENCE [LARGE SCALE GENOMIC DNA]</scope>
</reference>
<dbReference type="AlphaFoldDB" id="A0A0G1JN11"/>
<evidence type="ECO:0000313" key="2">
    <source>
        <dbReference type="Proteomes" id="UP000034835"/>
    </source>
</evidence>
<evidence type="ECO:0000313" key="1">
    <source>
        <dbReference type="EMBL" id="KKT72755.1"/>
    </source>
</evidence>
<protein>
    <submittedName>
        <fullName evidence="1">Uncharacterized protein</fullName>
    </submittedName>
</protein>
<proteinExistence type="predicted"/>
<dbReference type="Proteomes" id="UP000034835">
    <property type="component" value="Unassembled WGS sequence"/>
</dbReference>